<dbReference type="Proteomes" id="UP000199413">
    <property type="component" value="Unassembled WGS sequence"/>
</dbReference>
<evidence type="ECO:0000256" key="1">
    <source>
        <dbReference type="SAM" id="MobiDB-lite"/>
    </source>
</evidence>
<protein>
    <submittedName>
        <fullName evidence="2">Molybdopterin synthase subunit MoaE</fullName>
    </submittedName>
</protein>
<name>A0A1C6REY6_9ACTN</name>
<evidence type="ECO:0000313" key="3">
    <source>
        <dbReference type="Proteomes" id="UP000199413"/>
    </source>
</evidence>
<dbReference type="PANTHER" id="PTHR23404">
    <property type="entry name" value="MOLYBDOPTERIN SYNTHASE RELATED"/>
    <property type="match status" value="1"/>
</dbReference>
<gene>
    <name evidence="2" type="ORF">GA0070624_0807</name>
</gene>
<dbReference type="CDD" id="cd00756">
    <property type="entry name" value="MoaE"/>
    <property type="match status" value="1"/>
</dbReference>
<keyword evidence="3" id="KW-1185">Reference proteome</keyword>
<evidence type="ECO:0000313" key="2">
    <source>
        <dbReference type="EMBL" id="SCL15729.1"/>
    </source>
</evidence>
<feature type="region of interest" description="Disordered" evidence="1">
    <location>
        <begin position="1"/>
        <end position="26"/>
    </location>
</feature>
<dbReference type="InterPro" id="IPR036563">
    <property type="entry name" value="MoaE_sf"/>
</dbReference>
<proteinExistence type="predicted"/>
<dbReference type="STRING" id="568872.GA0070624_0807"/>
<dbReference type="GO" id="GO:0006777">
    <property type="term" value="P:Mo-molybdopterin cofactor biosynthetic process"/>
    <property type="evidence" value="ECO:0007669"/>
    <property type="project" value="InterPro"/>
</dbReference>
<dbReference type="EMBL" id="FMHV01000002">
    <property type="protein sequence ID" value="SCL15729.1"/>
    <property type="molecule type" value="Genomic_DNA"/>
</dbReference>
<dbReference type="SUPFAM" id="SSF54690">
    <property type="entry name" value="Molybdopterin synthase subunit MoaE"/>
    <property type="match status" value="1"/>
</dbReference>
<reference evidence="3" key="1">
    <citation type="submission" date="2016-06" db="EMBL/GenBank/DDBJ databases">
        <authorList>
            <person name="Varghese N."/>
            <person name="Submissions Spin"/>
        </authorList>
    </citation>
    <scope>NUCLEOTIDE SEQUENCE [LARGE SCALE GENOMIC DNA]</scope>
    <source>
        <strain evidence="3">DSM 45431</strain>
    </source>
</reference>
<dbReference type="Gene3D" id="3.90.1170.40">
    <property type="entry name" value="Molybdopterin biosynthesis MoaE subunit"/>
    <property type="match status" value="1"/>
</dbReference>
<sequence length="169" mass="17564">MVSSAPGSTASVDAVDTAGKEERAMPARTVTPTSYGTVTDQPLDLAAHEAAVAGPRAGAVVSFQGVVRDHDHGRQVTSLEYEGHPTAEAVLRAVAAEVAADPDVYAVAVSHRIGPLEIGDVALVAAVSTAHRAAAFAACARLVDEVKARLPIWKRQVFADGTEEWVNCP</sequence>
<dbReference type="InterPro" id="IPR003448">
    <property type="entry name" value="Mopterin_biosynth_MoaE"/>
</dbReference>
<dbReference type="Pfam" id="PF02391">
    <property type="entry name" value="MoaE"/>
    <property type="match status" value="1"/>
</dbReference>
<dbReference type="AlphaFoldDB" id="A0A1C6REY6"/>
<accession>A0A1C6REY6</accession>
<organism evidence="2 3">
    <name type="scientific">Micromonospora rhizosphaerae</name>
    <dbReference type="NCBI Taxonomy" id="568872"/>
    <lineage>
        <taxon>Bacteria</taxon>
        <taxon>Bacillati</taxon>
        <taxon>Actinomycetota</taxon>
        <taxon>Actinomycetes</taxon>
        <taxon>Micromonosporales</taxon>
        <taxon>Micromonosporaceae</taxon>
        <taxon>Micromonospora</taxon>
    </lineage>
</organism>
<feature type="compositionally biased region" description="Polar residues" evidence="1">
    <location>
        <begin position="1"/>
        <end position="11"/>
    </location>
</feature>